<evidence type="ECO:0000313" key="1">
    <source>
        <dbReference type="EMBL" id="VUC31707.1"/>
    </source>
</evidence>
<gene>
    <name evidence="1" type="ORF">CLO192961_LOCUS305704</name>
</gene>
<organism evidence="1 2">
    <name type="scientific">Bionectria ochroleuca</name>
    <name type="common">Gliocladium roseum</name>
    <dbReference type="NCBI Taxonomy" id="29856"/>
    <lineage>
        <taxon>Eukaryota</taxon>
        <taxon>Fungi</taxon>
        <taxon>Dikarya</taxon>
        <taxon>Ascomycota</taxon>
        <taxon>Pezizomycotina</taxon>
        <taxon>Sordariomycetes</taxon>
        <taxon>Hypocreomycetidae</taxon>
        <taxon>Hypocreales</taxon>
        <taxon>Bionectriaceae</taxon>
        <taxon>Clonostachys</taxon>
    </lineage>
</organism>
<reference evidence="1 2" key="1">
    <citation type="submission" date="2019-06" db="EMBL/GenBank/DDBJ databases">
        <authorList>
            <person name="Broberg M."/>
        </authorList>
    </citation>
    <scope>NUCLEOTIDE SEQUENCE [LARGE SCALE GENOMIC DNA]</scope>
</reference>
<dbReference type="Proteomes" id="UP000766486">
    <property type="component" value="Unassembled WGS sequence"/>
</dbReference>
<evidence type="ECO:0000313" key="2">
    <source>
        <dbReference type="Proteomes" id="UP000766486"/>
    </source>
</evidence>
<sequence length="133" mass="14803">MHALSIYILLRVDEVYRVVNMLIYFEPAAMCVLPHEFILAPLPAKKQLWEASDEFAWKVESQREPGAQVSFGLASDGEVVQLGDDRLSCSDAWLSHHPSDARPASRNTARWEEWCSGIDGFGGLVMLAASLIV</sequence>
<keyword evidence="2" id="KW-1185">Reference proteome</keyword>
<protein>
    <submittedName>
        <fullName evidence="1">Uncharacterized protein</fullName>
    </submittedName>
</protein>
<name>A0ABY6UNX6_BIOOC</name>
<dbReference type="EMBL" id="CABFNS010000833">
    <property type="protein sequence ID" value="VUC31707.1"/>
    <property type="molecule type" value="Genomic_DNA"/>
</dbReference>
<comment type="caution">
    <text evidence="1">The sequence shown here is derived from an EMBL/GenBank/DDBJ whole genome shotgun (WGS) entry which is preliminary data.</text>
</comment>
<proteinExistence type="predicted"/>
<accession>A0ABY6UNX6</accession>